<feature type="domain" description="Glyoxalase-like" evidence="1">
    <location>
        <begin position="107"/>
        <end position="213"/>
    </location>
</feature>
<organism evidence="2 3">
    <name type="scientific">Rhizocola hellebori</name>
    <dbReference type="NCBI Taxonomy" id="1392758"/>
    <lineage>
        <taxon>Bacteria</taxon>
        <taxon>Bacillati</taxon>
        <taxon>Actinomycetota</taxon>
        <taxon>Actinomycetes</taxon>
        <taxon>Micromonosporales</taxon>
        <taxon>Micromonosporaceae</taxon>
        <taxon>Rhizocola</taxon>
    </lineage>
</organism>
<accession>A0A8J3QKK2</accession>
<keyword evidence="3" id="KW-1185">Reference proteome</keyword>
<dbReference type="AlphaFoldDB" id="A0A8J3QKK2"/>
<gene>
    <name evidence="2" type="ORF">Rhe02_91750</name>
</gene>
<dbReference type="Gene3D" id="3.10.180.10">
    <property type="entry name" value="2,3-Dihydroxybiphenyl 1,2-Dioxygenase, domain 1"/>
    <property type="match status" value="1"/>
</dbReference>
<evidence type="ECO:0000313" key="3">
    <source>
        <dbReference type="Proteomes" id="UP000612899"/>
    </source>
</evidence>
<sequence>MDEKLSRKAISAAVDPLGWRFVLGVIRTCVPVGSLAEAVEVAAAVCEPAAEGRLRLDLRDRWVILTLQTPDIIWVSPADIELAGRITAIVRGMGRDTTGESAQIMEIAIDAADIAAVRPFWKAILGYVDETAAGGPTDPLVDPLGQRPTIWFQQMDPPRLERNRLHFDVCVPPDQAQQRMQAAIEAGGTLRYDAEAPAFWVLADVEGNEVCITTWEGRD</sequence>
<dbReference type="Proteomes" id="UP000612899">
    <property type="component" value="Unassembled WGS sequence"/>
</dbReference>
<reference evidence="2" key="1">
    <citation type="submission" date="2021-01" db="EMBL/GenBank/DDBJ databases">
        <title>Whole genome shotgun sequence of Rhizocola hellebori NBRC 109834.</title>
        <authorList>
            <person name="Komaki H."/>
            <person name="Tamura T."/>
        </authorList>
    </citation>
    <scope>NUCLEOTIDE SEQUENCE</scope>
    <source>
        <strain evidence="2">NBRC 109834</strain>
    </source>
</reference>
<dbReference type="RefSeq" id="WP_203914828.1">
    <property type="nucleotide sequence ID" value="NZ_BONY01000119.1"/>
</dbReference>
<dbReference type="PANTHER" id="PTHR35908">
    <property type="entry name" value="HYPOTHETICAL FUSION PROTEIN"/>
    <property type="match status" value="1"/>
</dbReference>
<dbReference type="EMBL" id="BONY01000119">
    <property type="protein sequence ID" value="GIH11108.1"/>
    <property type="molecule type" value="Genomic_DNA"/>
</dbReference>
<comment type="caution">
    <text evidence="2">The sequence shown here is derived from an EMBL/GenBank/DDBJ whole genome shotgun (WGS) entry which is preliminary data.</text>
</comment>
<protein>
    <recommendedName>
        <fullName evidence="1">Glyoxalase-like domain-containing protein</fullName>
    </recommendedName>
</protein>
<dbReference type="InterPro" id="IPR041581">
    <property type="entry name" value="Glyoxalase_6"/>
</dbReference>
<evidence type="ECO:0000313" key="2">
    <source>
        <dbReference type="EMBL" id="GIH11108.1"/>
    </source>
</evidence>
<evidence type="ECO:0000259" key="1">
    <source>
        <dbReference type="Pfam" id="PF18029"/>
    </source>
</evidence>
<name>A0A8J3QKK2_9ACTN</name>
<proteinExistence type="predicted"/>
<dbReference type="Pfam" id="PF18029">
    <property type="entry name" value="Glyoxalase_6"/>
    <property type="match status" value="1"/>
</dbReference>
<dbReference type="InterPro" id="IPR029068">
    <property type="entry name" value="Glyas_Bleomycin-R_OHBP_Dase"/>
</dbReference>
<dbReference type="SUPFAM" id="SSF54593">
    <property type="entry name" value="Glyoxalase/Bleomycin resistance protein/Dihydroxybiphenyl dioxygenase"/>
    <property type="match status" value="1"/>
</dbReference>
<dbReference type="PANTHER" id="PTHR35908:SF1">
    <property type="entry name" value="CONSERVED PROTEIN"/>
    <property type="match status" value="1"/>
</dbReference>